<accession>A0ABW1CVN9</accession>
<name>A0ABW1CVN9_9ACTN</name>
<evidence type="ECO:0000313" key="2">
    <source>
        <dbReference type="EMBL" id="MFC5828891.1"/>
    </source>
</evidence>
<dbReference type="RefSeq" id="WP_379518466.1">
    <property type="nucleotide sequence ID" value="NZ_JBHSPA010000043.1"/>
</dbReference>
<dbReference type="Gene3D" id="3.90.226.10">
    <property type="entry name" value="2-enoyl-CoA Hydratase, Chain A, domain 1"/>
    <property type="match status" value="1"/>
</dbReference>
<dbReference type="Proteomes" id="UP001596058">
    <property type="component" value="Unassembled WGS sequence"/>
</dbReference>
<feature type="region of interest" description="Disordered" evidence="1">
    <location>
        <begin position="1"/>
        <end position="30"/>
    </location>
</feature>
<gene>
    <name evidence="2" type="ORF">ACFPZ3_33910</name>
</gene>
<keyword evidence="3" id="KW-1185">Reference proteome</keyword>
<reference evidence="3" key="1">
    <citation type="journal article" date="2019" name="Int. J. Syst. Evol. Microbiol.">
        <title>The Global Catalogue of Microorganisms (GCM) 10K type strain sequencing project: providing services to taxonomists for standard genome sequencing and annotation.</title>
        <authorList>
            <consortium name="The Broad Institute Genomics Platform"/>
            <consortium name="The Broad Institute Genome Sequencing Center for Infectious Disease"/>
            <person name="Wu L."/>
            <person name="Ma J."/>
        </authorList>
    </citation>
    <scope>NUCLEOTIDE SEQUENCE [LARGE SCALE GENOMIC DNA]</scope>
    <source>
        <strain evidence="3">CCUG 53903</strain>
    </source>
</reference>
<dbReference type="EMBL" id="JBHSPA010000043">
    <property type="protein sequence ID" value="MFC5828891.1"/>
    <property type="molecule type" value="Genomic_DNA"/>
</dbReference>
<protein>
    <submittedName>
        <fullName evidence="2">Uncharacterized protein</fullName>
    </submittedName>
</protein>
<organism evidence="2 3">
    <name type="scientific">Nonomuraea insulae</name>
    <dbReference type="NCBI Taxonomy" id="1616787"/>
    <lineage>
        <taxon>Bacteria</taxon>
        <taxon>Bacillati</taxon>
        <taxon>Actinomycetota</taxon>
        <taxon>Actinomycetes</taxon>
        <taxon>Streptosporangiales</taxon>
        <taxon>Streptosporangiaceae</taxon>
        <taxon>Nonomuraea</taxon>
    </lineage>
</organism>
<evidence type="ECO:0000256" key="1">
    <source>
        <dbReference type="SAM" id="MobiDB-lite"/>
    </source>
</evidence>
<proteinExistence type="predicted"/>
<evidence type="ECO:0000313" key="3">
    <source>
        <dbReference type="Proteomes" id="UP001596058"/>
    </source>
</evidence>
<sequence length="43" mass="4411">MGPGREVVDGIGVPSDHHVPLTPEDAAAGRDPALAKALTLLHE</sequence>
<comment type="caution">
    <text evidence="2">The sequence shown here is derived from an EMBL/GenBank/DDBJ whole genome shotgun (WGS) entry which is preliminary data.</text>
</comment>